<dbReference type="Proteomes" id="UP000660265">
    <property type="component" value="Unassembled WGS sequence"/>
</dbReference>
<dbReference type="RefSeq" id="WP_189106882.1">
    <property type="nucleotide sequence ID" value="NZ_BMMV01000005.1"/>
</dbReference>
<evidence type="ECO:0000313" key="2">
    <source>
        <dbReference type="Proteomes" id="UP000660265"/>
    </source>
</evidence>
<name>A0ABQ2E1I7_9ACTN</name>
<protein>
    <submittedName>
        <fullName evidence="1">Uncharacterized protein</fullName>
    </submittedName>
</protein>
<sequence length="71" mass="7831">MTLLSTETAVMSELLCDLPSTPASVASPIATAMVRAVMRPEPVETDYEKSERKGFTETLDQWCERVLGRPS</sequence>
<keyword evidence="2" id="KW-1185">Reference proteome</keyword>
<proteinExistence type="predicted"/>
<reference evidence="2" key="1">
    <citation type="journal article" date="2019" name="Int. J. Syst. Evol. Microbiol.">
        <title>The Global Catalogue of Microorganisms (GCM) 10K type strain sequencing project: providing services to taxonomists for standard genome sequencing and annotation.</title>
        <authorList>
            <consortium name="The Broad Institute Genomics Platform"/>
            <consortium name="The Broad Institute Genome Sequencing Center for Infectious Disease"/>
            <person name="Wu L."/>
            <person name="Ma J."/>
        </authorList>
    </citation>
    <scope>NUCLEOTIDE SEQUENCE [LARGE SCALE GENOMIC DNA]</scope>
    <source>
        <strain evidence="2">CGMCC 4.7275</strain>
    </source>
</reference>
<dbReference type="EMBL" id="BMMV01000005">
    <property type="protein sequence ID" value="GGJ87300.1"/>
    <property type="molecule type" value="Genomic_DNA"/>
</dbReference>
<accession>A0ABQ2E1I7</accession>
<comment type="caution">
    <text evidence="1">The sequence shown here is derived from an EMBL/GenBank/DDBJ whole genome shotgun (WGS) entry which is preliminary data.</text>
</comment>
<organism evidence="1 2">
    <name type="scientific">Streptomyces camponoticapitis</name>
    <dbReference type="NCBI Taxonomy" id="1616125"/>
    <lineage>
        <taxon>Bacteria</taxon>
        <taxon>Bacillati</taxon>
        <taxon>Actinomycetota</taxon>
        <taxon>Actinomycetes</taxon>
        <taxon>Kitasatosporales</taxon>
        <taxon>Streptomycetaceae</taxon>
        <taxon>Streptomyces</taxon>
    </lineage>
</organism>
<gene>
    <name evidence="1" type="ORF">GCM10011583_18560</name>
</gene>
<evidence type="ECO:0000313" key="1">
    <source>
        <dbReference type="EMBL" id="GGJ87300.1"/>
    </source>
</evidence>